<organism evidence="1 2">
    <name type="scientific">Mycena sanguinolenta</name>
    <dbReference type="NCBI Taxonomy" id="230812"/>
    <lineage>
        <taxon>Eukaryota</taxon>
        <taxon>Fungi</taxon>
        <taxon>Dikarya</taxon>
        <taxon>Basidiomycota</taxon>
        <taxon>Agaricomycotina</taxon>
        <taxon>Agaricomycetes</taxon>
        <taxon>Agaricomycetidae</taxon>
        <taxon>Agaricales</taxon>
        <taxon>Marasmiineae</taxon>
        <taxon>Mycenaceae</taxon>
        <taxon>Mycena</taxon>
    </lineage>
</organism>
<keyword evidence="2" id="KW-1185">Reference proteome</keyword>
<evidence type="ECO:0008006" key="3">
    <source>
        <dbReference type="Google" id="ProtNLM"/>
    </source>
</evidence>
<dbReference type="Gene3D" id="1.20.1280.50">
    <property type="match status" value="1"/>
</dbReference>
<dbReference type="Proteomes" id="UP000623467">
    <property type="component" value="Unassembled WGS sequence"/>
</dbReference>
<name>A0A8H7DGA1_9AGAR</name>
<evidence type="ECO:0000313" key="2">
    <source>
        <dbReference type="Proteomes" id="UP000623467"/>
    </source>
</evidence>
<gene>
    <name evidence="1" type="ORF">MSAN_00749700</name>
</gene>
<proteinExistence type="predicted"/>
<comment type="caution">
    <text evidence="1">The sequence shown here is derived from an EMBL/GenBank/DDBJ whole genome shotgun (WGS) entry which is preliminary data.</text>
</comment>
<evidence type="ECO:0000313" key="1">
    <source>
        <dbReference type="EMBL" id="KAF7371143.1"/>
    </source>
</evidence>
<dbReference type="EMBL" id="JACAZH010000004">
    <property type="protein sequence ID" value="KAF7371143.1"/>
    <property type="molecule type" value="Genomic_DNA"/>
</dbReference>
<sequence>MNSILSRCTYCDGKLSPCVFDAVPGTQHHALLNSNEPPVESDAVVVRSTILQAEEHLAWLRHKIARLLSQVKDSKELEQLEEERVLISSYLAENRGIFSPLRRLPPELLCEIFGWTVASAKKAQLKRHLGFCEKDSPWVLTHVSHTWRAISVSTPSLWSTVTINYGTLVESSSYPLAMLETHVARAQKLRINFYGCDLSNRHDTNQLEIFQYLVKHASRWEELHLEATHSLYALLESLPDCVPLLRRVRMRVRRNGRSSIVGSFRFLNTAPSLVDINLYDQPSSFSFHPPSRLARYQLEAPLKTHLDILKLAPRLVEAHIRVQDNNDPWLDSREIIVLSSVRHLYASQPKALDYIQTPALEDLSIPLGISSCPTIDSFLARSSCALRSLCISDRPEFGAHETLAVINNIPSLIELRFIVSNSIHQVNALLAELTISDAGTRTVVPQLTSISFAPRPWVQEKFDYGAYVRMIRSRLKSPECALTSTTLCITRYPDINSPVIRSLDLLHETGLQFELLTGSEARGDGGPLDVFLSFRRAVAYRPLH</sequence>
<protein>
    <recommendedName>
        <fullName evidence="3">F-box domain-containing protein</fullName>
    </recommendedName>
</protein>
<dbReference type="AlphaFoldDB" id="A0A8H7DGA1"/>
<reference evidence="1" key="1">
    <citation type="submission" date="2020-05" db="EMBL/GenBank/DDBJ databases">
        <title>Mycena genomes resolve the evolution of fungal bioluminescence.</title>
        <authorList>
            <person name="Tsai I.J."/>
        </authorList>
    </citation>
    <scope>NUCLEOTIDE SEQUENCE</scope>
    <source>
        <strain evidence="1">160909Yilan</strain>
    </source>
</reference>
<dbReference type="OrthoDB" id="3269400at2759"/>
<accession>A0A8H7DGA1</accession>